<reference evidence="2 3" key="1">
    <citation type="submission" date="2023-06" db="EMBL/GenBank/DDBJ databases">
        <title>Paenibacillus polygonum sp. nov., an endophytic bacterium, isolated from Polygonum lapathifolium L. in Nanji Wetland National Nature Reserve, South of Poyang Lake, Jiangxi Province, China.</title>
        <authorList>
            <person name="Yu Z."/>
        </authorList>
    </citation>
    <scope>NUCLEOTIDE SEQUENCE [LARGE SCALE GENOMIC DNA]</scope>
    <source>
        <strain evidence="2 3">C31</strain>
    </source>
</reference>
<dbReference type="RefSeq" id="WP_285748434.1">
    <property type="nucleotide sequence ID" value="NZ_CP127162.1"/>
</dbReference>
<name>A0ABY8X677_9BACL</name>
<evidence type="ECO:0000256" key="1">
    <source>
        <dbReference type="SAM" id="Phobius"/>
    </source>
</evidence>
<proteinExistence type="predicted"/>
<keyword evidence="1" id="KW-0472">Membrane</keyword>
<evidence type="ECO:0000313" key="2">
    <source>
        <dbReference type="EMBL" id="WIV21036.1"/>
    </source>
</evidence>
<keyword evidence="3" id="KW-1185">Reference proteome</keyword>
<keyword evidence="1" id="KW-1133">Transmembrane helix</keyword>
<gene>
    <name evidence="2" type="ORF">QPK24_10360</name>
</gene>
<organism evidence="2 3">
    <name type="scientific">Paenibacillus polygoni</name>
    <dbReference type="NCBI Taxonomy" id="3050112"/>
    <lineage>
        <taxon>Bacteria</taxon>
        <taxon>Bacillati</taxon>
        <taxon>Bacillota</taxon>
        <taxon>Bacilli</taxon>
        <taxon>Bacillales</taxon>
        <taxon>Paenibacillaceae</taxon>
        <taxon>Paenibacillus</taxon>
    </lineage>
</organism>
<dbReference type="Proteomes" id="UP001236415">
    <property type="component" value="Chromosome"/>
</dbReference>
<accession>A0ABY8X677</accession>
<sequence length="70" mass="8080">MKDLRNAAAIAMAFIIIKLVFRLIPPSERFFSLFENGVWVGLGIILTAYLILFVIIYLILVVKRRRKEKG</sequence>
<feature type="transmembrane region" description="Helical" evidence="1">
    <location>
        <begin position="38"/>
        <end position="62"/>
    </location>
</feature>
<protein>
    <submittedName>
        <fullName evidence="2">Uncharacterized protein</fullName>
    </submittedName>
</protein>
<evidence type="ECO:0000313" key="3">
    <source>
        <dbReference type="Proteomes" id="UP001236415"/>
    </source>
</evidence>
<keyword evidence="1" id="KW-0812">Transmembrane</keyword>
<dbReference type="EMBL" id="CP127162">
    <property type="protein sequence ID" value="WIV21036.1"/>
    <property type="molecule type" value="Genomic_DNA"/>
</dbReference>